<dbReference type="GO" id="GO:0046872">
    <property type="term" value="F:metal ion binding"/>
    <property type="evidence" value="ECO:0007669"/>
    <property type="project" value="UniProtKB-KW"/>
</dbReference>
<dbReference type="PROSITE" id="PS00455">
    <property type="entry name" value="AMP_BINDING"/>
    <property type="match status" value="2"/>
</dbReference>
<evidence type="ECO:0000256" key="8">
    <source>
        <dbReference type="ARBA" id="ARBA00022832"/>
    </source>
</evidence>
<dbReference type="SUPFAM" id="SSF56801">
    <property type="entry name" value="Acetyl-CoA synthetase-like"/>
    <property type="match status" value="2"/>
</dbReference>
<keyword evidence="11" id="KW-0809">Transit peptide</keyword>
<feature type="domain" description="AMP-binding enzyme C-terminal" evidence="17">
    <location>
        <begin position="1066"/>
        <end position="1146"/>
    </location>
</feature>
<keyword evidence="5" id="KW-0436">Ligase</keyword>
<dbReference type="GO" id="GO:0006633">
    <property type="term" value="P:fatty acid biosynthetic process"/>
    <property type="evidence" value="ECO:0007669"/>
    <property type="project" value="TreeGrafter"/>
</dbReference>
<feature type="domain" description="AMP-dependent synthetase/ligase" evidence="16">
    <location>
        <begin position="69"/>
        <end position="422"/>
    </location>
</feature>
<dbReference type="InterPro" id="IPR025110">
    <property type="entry name" value="AMP-bd_C"/>
</dbReference>
<dbReference type="InterPro" id="IPR042099">
    <property type="entry name" value="ANL_N_sf"/>
</dbReference>
<dbReference type="GO" id="GO:0031956">
    <property type="term" value="F:medium-chain fatty acid-CoA ligase activity"/>
    <property type="evidence" value="ECO:0007669"/>
    <property type="project" value="UniProtKB-EC"/>
</dbReference>
<dbReference type="GO" id="GO:0004321">
    <property type="term" value="F:fatty-acyl-CoA synthase activity"/>
    <property type="evidence" value="ECO:0007669"/>
    <property type="project" value="TreeGrafter"/>
</dbReference>
<dbReference type="PANTHER" id="PTHR43605">
    <property type="entry name" value="ACYL-COENZYME A SYNTHETASE"/>
    <property type="match status" value="1"/>
</dbReference>
<dbReference type="FunFam" id="3.40.50.12780:FF:000007">
    <property type="entry name" value="Acyl-coenzyme A synthetase ACSM2A, mitochondrial"/>
    <property type="match status" value="2"/>
</dbReference>
<dbReference type="PANTHER" id="PTHR43605:SF6">
    <property type="entry name" value="ACYL-COENZYME A SYNTHETASE ACSM5, MITOCHONDRIAL"/>
    <property type="match status" value="1"/>
</dbReference>
<evidence type="ECO:0000256" key="2">
    <source>
        <dbReference type="ARBA" id="ARBA00001946"/>
    </source>
</evidence>
<dbReference type="InterPro" id="IPR000873">
    <property type="entry name" value="AMP-dep_synth/lig_dom"/>
</dbReference>
<protein>
    <recommendedName>
        <fullName evidence="14">medium-chain acyl-CoA ligase</fullName>
        <ecNumber evidence="14">6.2.1.2</ecNumber>
    </recommendedName>
</protein>
<dbReference type="GO" id="GO:0005759">
    <property type="term" value="C:mitochondrial matrix"/>
    <property type="evidence" value="ECO:0007669"/>
    <property type="project" value="TreeGrafter"/>
</dbReference>
<evidence type="ECO:0000256" key="3">
    <source>
        <dbReference type="ARBA" id="ARBA00004173"/>
    </source>
</evidence>
<evidence type="ECO:0000256" key="14">
    <source>
        <dbReference type="ARBA" id="ARBA00039009"/>
    </source>
</evidence>
<evidence type="ECO:0000259" key="16">
    <source>
        <dbReference type="Pfam" id="PF00501"/>
    </source>
</evidence>
<keyword evidence="7" id="KW-0547">Nucleotide-binding</keyword>
<sequence length="1165" mass="130550">MRLWLRELVLQALRNARGICGSHGQPPPLPVPQKIVATWEAISLGRQPVPEYFNFAHDVLDVWSQLEKAGHRPPIPAFWWVDGTGAEVKWSFEELGEQSRKAANVLEGACGLQPGDRMMLVLPRLPEWWLVSVACMRTGAVMIPGISQLTEKDLKFRLQASRAKAIITSDSLAPRVDAISADCPSLQTKLLVSDSYRPGWMNFRELLWEASTEHNCARTRSQDPVAIYFTSGTTGTPKMVEHTQASYGLGFVASGRRWVALTKSDIFWNTTDTGWVKAAWTLFSAWPNGSCIFVHELPRVDAKFILNTLSRFPITTLCCVPTIFRLLVQEDLTRYQFQSLRHCVTGGEALTPDVREKWKSQTGLELHEGYGQSETVLICANPKGMKIKSGSMGKASPPYDVQVVDEEGNILPPGEEGNVAIRVRPTRPFCFFTCYLDNPEKTAASEQGDFYITGDRAHMDKDGYFWFMGRNDDVINSSSYRIGPVEVESALAEHPAVLESAVVSSPDPIRGEVVKAFIVLSPAYSSHDPEKLTQELQEHVKRVTAPYKYPRKMAFVSELPKTVSGKIQRSKLRRQEWENEKQPQKGLNMYWRRQLQALCILWRSQMSNHTIRIHTRQLASLQWGHQEVPAKFNFATDVIDHWAGMEKAGKRPPGPALWWVSGNGDEVMWNFSQLSELSQQTANVFAGPCGLQRGDRVTVVLSRVPEWWLVILGCMRAGLVFMPGTIQMKAKDILYRLQVSNARAIVAGDEVAEIVDTVAPECPSLKTKLLVSEKSRDGWLDFRTLLWKASTTHCFVETGSQEAAAIYFTSGTSGLPKMAEHSHSSLGLKAKMDAGKWTDLQASDIIWPISDTAWIVNILGSLLEPWTSGACTFIHLLPKFDPVIILKVLSSYPINYMIGAPLVYRMLLLQDLSSYKFPHLKCCFSGGETLLPDTLEKWKIQTGLDILEFYGQTETGLTCRVSKTMKIKPGYLGTAIPHYDVQVIDEKGNVLPPGTEGDVGIRVKPIRPIGIFSGYVDNIEKTEANIRGDFWVLGDRAIKDQDGYFQFMGRTDDIINSSGYRIGPSEVENALMEHPAVVETAVVSSPDPIRGEVVKAFVVLAPHFLSHDPDELTKELQQHVKSVTAPYKYPRKIEFVLDLPKTNTGKVQRAKLRDKEWKKSEQVEV</sequence>
<evidence type="ECO:0000256" key="6">
    <source>
        <dbReference type="ARBA" id="ARBA00022723"/>
    </source>
</evidence>
<keyword evidence="13" id="KW-0496">Mitochondrion</keyword>
<comment type="cofactor">
    <cofactor evidence="2">
        <name>Mg(2+)</name>
        <dbReference type="ChEBI" id="CHEBI:18420"/>
    </cofactor>
</comment>
<dbReference type="InterPro" id="IPR020845">
    <property type="entry name" value="AMP-binding_CS"/>
</dbReference>
<proteinExistence type="inferred from homology"/>
<evidence type="ECO:0000256" key="9">
    <source>
        <dbReference type="ARBA" id="ARBA00022840"/>
    </source>
</evidence>
<evidence type="ECO:0000259" key="17">
    <source>
        <dbReference type="Pfam" id="PF13193"/>
    </source>
</evidence>
<keyword evidence="9" id="KW-0067">ATP-binding</keyword>
<evidence type="ECO:0000256" key="15">
    <source>
        <dbReference type="ARBA" id="ARBA00048477"/>
    </source>
</evidence>
<dbReference type="EMBL" id="JAEMGP010000024">
    <property type="protein sequence ID" value="KAG5195102.1"/>
    <property type="molecule type" value="Genomic_DNA"/>
</dbReference>
<dbReference type="GO" id="GO:0005524">
    <property type="term" value="F:ATP binding"/>
    <property type="evidence" value="ECO:0007669"/>
    <property type="project" value="UniProtKB-KW"/>
</dbReference>
<reference evidence="18 19" key="1">
    <citation type="submission" date="2020-12" db="EMBL/GenBank/DDBJ databases">
        <title>De novo assembly of Tibetan sheep genome.</title>
        <authorList>
            <person name="Li X."/>
        </authorList>
    </citation>
    <scope>NUCLEOTIDE SEQUENCE [LARGE SCALE GENOMIC DNA]</scope>
    <source>
        <tissue evidence="18">Heart</tissue>
    </source>
</reference>
<evidence type="ECO:0000256" key="11">
    <source>
        <dbReference type="ARBA" id="ARBA00022946"/>
    </source>
</evidence>
<organism evidence="18 19">
    <name type="scientific">Ovis aries</name>
    <name type="common">Sheep</name>
    <dbReference type="NCBI Taxonomy" id="9940"/>
    <lineage>
        <taxon>Eukaryota</taxon>
        <taxon>Metazoa</taxon>
        <taxon>Chordata</taxon>
        <taxon>Craniata</taxon>
        <taxon>Vertebrata</taxon>
        <taxon>Euteleostomi</taxon>
        <taxon>Mammalia</taxon>
        <taxon>Eutheria</taxon>
        <taxon>Laurasiatheria</taxon>
        <taxon>Artiodactyla</taxon>
        <taxon>Ruminantia</taxon>
        <taxon>Pecora</taxon>
        <taxon>Bovidae</taxon>
        <taxon>Caprinae</taxon>
        <taxon>Ovis</taxon>
    </lineage>
</organism>
<dbReference type="InterPro" id="IPR051087">
    <property type="entry name" value="Mitochondrial_ACSM"/>
</dbReference>
<dbReference type="Gene3D" id="3.30.300.30">
    <property type="match status" value="2"/>
</dbReference>
<dbReference type="Pfam" id="PF00501">
    <property type="entry name" value="AMP-binding"/>
    <property type="match status" value="2"/>
</dbReference>
<dbReference type="EC" id="6.2.1.2" evidence="14"/>
<dbReference type="FunFam" id="3.30.300.30:FF:000005">
    <property type="entry name" value="Acyl-coenzyme A synthetase ACSM5, mitochondrial"/>
    <property type="match status" value="2"/>
</dbReference>
<comment type="similarity">
    <text evidence="4">Belongs to the ATP-dependent AMP-binding enzyme family.</text>
</comment>
<dbReference type="Pfam" id="PF13193">
    <property type="entry name" value="AMP-binding_C"/>
    <property type="match status" value="2"/>
</dbReference>
<feature type="domain" description="AMP-dependent synthetase/ligase" evidence="16">
    <location>
        <begin position="647"/>
        <end position="1015"/>
    </location>
</feature>
<keyword evidence="12" id="KW-0443">Lipid metabolism</keyword>
<evidence type="ECO:0000256" key="4">
    <source>
        <dbReference type="ARBA" id="ARBA00006432"/>
    </source>
</evidence>
<evidence type="ECO:0000256" key="7">
    <source>
        <dbReference type="ARBA" id="ARBA00022741"/>
    </source>
</evidence>
<comment type="catalytic activity">
    <reaction evidence="15">
        <text>a medium-chain fatty acid + ATP + CoA = a medium-chain fatty acyl-CoA + AMP + diphosphate</text>
        <dbReference type="Rhea" id="RHEA:48340"/>
        <dbReference type="ChEBI" id="CHEBI:30616"/>
        <dbReference type="ChEBI" id="CHEBI:33019"/>
        <dbReference type="ChEBI" id="CHEBI:57287"/>
        <dbReference type="ChEBI" id="CHEBI:59558"/>
        <dbReference type="ChEBI" id="CHEBI:90546"/>
        <dbReference type="ChEBI" id="CHEBI:456215"/>
        <dbReference type="EC" id="6.2.1.2"/>
    </reaction>
    <physiologicalReaction direction="left-to-right" evidence="15">
        <dbReference type="Rhea" id="RHEA:48341"/>
    </physiologicalReaction>
</comment>
<keyword evidence="6" id="KW-0479">Metal-binding</keyword>
<accession>A0A836CQF1</accession>
<comment type="subcellular location">
    <subcellularLocation>
        <location evidence="3">Mitochondrion</location>
    </subcellularLocation>
</comment>
<dbReference type="InterPro" id="IPR045851">
    <property type="entry name" value="AMP-bd_C_sf"/>
</dbReference>
<keyword evidence="10" id="KW-0460">Magnesium</keyword>
<evidence type="ECO:0000256" key="1">
    <source>
        <dbReference type="ARBA" id="ARBA00001936"/>
    </source>
</evidence>
<evidence type="ECO:0000256" key="5">
    <source>
        <dbReference type="ARBA" id="ARBA00022598"/>
    </source>
</evidence>
<dbReference type="Proteomes" id="UP000664991">
    <property type="component" value="Unassembled WGS sequence"/>
</dbReference>
<keyword evidence="8" id="KW-0276">Fatty acid metabolism</keyword>
<dbReference type="GO" id="GO:0006637">
    <property type="term" value="P:acyl-CoA metabolic process"/>
    <property type="evidence" value="ECO:0007669"/>
    <property type="project" value="TreeGrafter"/>
</dbReference>
<feature type="domain" description="AMP-binding enzyme C-terminal" evidence="17">
    <location>
        <begin position="486"/>
        <end position="566"/>
    </location>
</feature>
<evidence type="ECO:0000256" key="12">
    <source>
        <dbReference type="ARBA" id="ARBA00023098"/>
    </source>
</evidence>
<evidence type="ECO:0000313" key="18">
    <source>
        <dbReference type="EMBL" id="KAG5195102.1"/>
    </source>
</evidence>
<evidence type="ECO:0000313" key="19">
    <source>
        <dbReference type="Proteomes" id="UP000664991"/>
    </source>
</evidence>
<name>A0A836CQF1_SHEEP</name>
<dbReference type="Gene3D" id="3.40.50.12780">
    <property type="entry name" value="N-terminal domain of ligase-like"/>
    <property type="match status" value="2"/>
</dbReference>
<comment type="cofactor">
    <cofactor evidence="1">
        <name>Mn(2+)</name>
        <dbReference type="ChEBI" id="CHEBI:29035"/>
    </cofactor>
</comment>
<comment type="caution">
    <text evidence="18">The sequence shown here is derived from an EMBL/GenBank/DDBJ whole genome shotgun (WGS) entry which is preliminary data.</text>
</comment>
<dbReference type="AlphaFoldDB" id="A0A836CQF1"/>
<gene>
    <name evidence="18" type="ORF">JEQ12_012391</name>
</gene>
<evidence type="ECO:0000256" key="13">
    <source>
        <dbReference type="ARBA" id="ARBA00023128"/>
    </source>
</evidence>
<evidence type="ECO:0000256" key="10">
    <source>
        <dbReference type="ARBA" id="ARBA00022842"/>
    </source>
</evidence>